<sequence>MEFYCLPGRKIIKINLWEKLRDGRPAASGSIHQATTANWPMVTGEYDPSINGDWPPPRVRLNDVLVGHNMARIRVPGSGSKKLQRWTKALDHRNPGGPGPPFPLQSPSVSRGLNNSEATPKDQDNDDDSSEDLPYTVPRHVSTPPIESPTCPHVKPPVPAYERTTPPIAISPLRLVSSPTPIQNETPASPQHDAIHHRQPGILTPDEADLQCPSTPPRTTPASVHMDRIATPNRTPSPIQKFLSNMKTGLLGIARQFHTKDTELKQLRDKRRHYEDKFGKLS</sequence>
<feature type="compositionally biased region" description="Polar residues" evidence="1">
    <location>
        <begin position="105"/>
        <end position="118"/>
    </location>
</feature>
<reference evidence="2" key="1">
    <citation type="submission" date="2019-04" db="EMBL/GenBank/DDBJ databases">
        <title>Friends and foes A comparative genomics study of 23 Aspergillus species from section Flavi.</title>
        <authorList>
            <consortium name="DOE Joint Genome Institute"/>
            <person name="Kjaerbolling I."/>
            <person name="Vesth T."/>
            <person name="Frisvad J.C."/>
            <person name="Nybo J.L."/>
            <person name="Theobald S."/>
            <person name="Kildgaard S."/>
            <person name="Isbrandt T."/>
            <person name="Kuo A."/>
            <person name="Sato A."/>
            <person name="Lyhne E.K."/>
            <person name="Kogle M.E."/>
            <person name="Wiebenga A."/>
            <person name="Kun R.S."/>
            <person name="Lubbers R.J."/>
            <person name="Makela M.R."/>
            <person name="Barry K."/>
            <person name="Chovatia M."/>
            <person name="Clum A."/>
            <person name="Daum C."/>
            <person name="Haridas S."/>
            <person name="He G."/>
            <person name="LaButti K."/>
            <person name="Lipzen A."/>
            <person name="Mondo S."/>
            <person name="Riley R."/>
            <person name="Salamov A."/>
            <person name="Simmons B.A."/>
            <person name="Magnuson J.K."/>
            <person name="Henrissat B."/>
            <person name="Mortensen U.H."/>
            <person name="Larsen T.O."/>
            <person name="Devries R.P."/>
            <person name="Grigoriev I.V."/>
            <person name="Machida M."/>
            <person name="Baker S.E."/>
            <person name="Andersen M.R."/>
        </authorList>
    </citation>
    <scope>NUCLEOTIDE SEQUENCE</scope>
    <source>
        <strain evidence="2">CBS 117612</strain>
    </source>
</reference>
<dbReference type="EMBL" id="ML737138">
    <property type="protein sequence ID" value="KAE8341869.1"/>
    <property type="molecule type" value="Genomic_DNA"/>
</dbReference>
<name>A0A5N6YBQ4_9EURO</name>
<evidence type="ECO:0000313" key="2">
    <source>
        <dbReference type="EMBL" id="KAE8341869.1"/>
    </source>
</evidence>
<evidence type="ECO:0000256" key="1">
    <source>
        <dbReference type="SAM" id="MobiDB-lite"/>
    </source>
</evidence>
<dbReference type="AlphaFoldDB" id="A0A5N6YBQ4"/>
<protein>
    <submittedName>
        <fullName evidence="2">Uncharacterized protein</fullName>
    </submittedName>
</protein>
<dbReference type="Proteomes" id="UP000325558">
    <property type="component" value="Unassembled WGS sequence"/>
</dbReference>
<organism evidence="2">
    <name type="scientific">Aspergillus arachidicola</name>
    <dbReference type="NCBI Taxonomy" id="656916"/>
    <lineage>
        <taxon>Eukaryota</taxon>
        <taxon>Fungi</taxon>
        <taxon>Dikarya</taxon>
        <taxon>Ascomycota</taxon>
        <taxon>Pezizomycotina</taxon>
        <taxon>Eurotiomycetes</taxon>
        <taxon>Eurotiomycetidae</taxon>
        <taxon>Eurotiales</taxon>
        <taxon>Aspergillaceae</taxon>
        <taxon>Aspergillus</taxon>
        <taxon>Aspergillus subgen. Circumdati</taxon>
    </lineage>
</organism>
<gene>
    <name evidence="2" type="ORF">BDV24DRAFT_163093</name>
</gene>
<accession>A0A5N6YBQ4</accession>
<feature type="region of interest" description="Disordered" evidence="1">
    <location>
        <begin position="73"/>
        <end position="165"/>
    </location>
</feature>
<proteinExistence type="predicted"/>